<accession>A0A9P1CX55</accession>
<evidence type="ECO:0000313" key="4">
    <source>
        <dbReference type="Proteomes" id="UP001152797"/>
    </source>
</evidence>
<evidence type="ECO:0000313" key="3">
    <source>
        <dbReference type="EMBL" id="CAL4786625.1"/>
    </source>
</evidence>
<sequence length="282" mass="31542">MTATVQLPMTLEALLSSDEPGTEAQFCPVLKLPIKRTHRVRTLPGFHLLSLEAGKEAMAQGSYEAFSQRFRCEGLEHLHPEDKVFICPQDNKAFLNQMSMRYHQYIRHELQERKAERKRLRERAEERRARADRHRQPDVARLGPTGTPTTPPPGDKNEPGAKIRRVTWEQGTQFNKDSPEVPQVPVVHEATSPWKRRSEADPRLAAPPVAKPVAPLTPATPVTPMTPVVPESSIVTEKPLPSEEDDLYGNIGGNEAKDQPTGSSYASAMNAMLKGDFEDDEL</sequence>
<dbReference type="AlphaFoldDB" id="A0A9P1CX55"/>
<gene>
    <name evidence="2" type="ORF">C1SCF055_LOCUS25531</name>
</gene>
<dbReference type="EMBL" id="CAMXCT030002613">
    <property type="protein sequence ID" value="CAL4786625.1"/>
    <property type="molecule type" value="Genomic_DNA"/>
</dbReference>
<evidence type="ECO:0000256" key="1">
    <source>
        <dbReference type="SAM" id="MobiDB-lite"/>
    </source>
</evidence>
<evidence type="ECO:0000313" key="2">
    <source>
        <dbReference type="EMBL" id="CAI3999313.1"/>
    </source>
</evidence>
<proteinExistence type="predicted"/>
<dbReference type="Proteomes" id="UP001152797">
    <property type="component" value="Unassembled WGS sequence"/>
</dbReference>
<feature type="region of interest" description="Disordered" evidence="1">
    <location>
        <begin position="113"/>
        <end position="160"/>
    </location>
</feature>
<comment type="caution">
    <text evidence="2">The sequence shown here is derived from an EMBL/GenBank/DDBJ whole genome shotgun (WGS) entry which is preliminary data.</text>
</comment>
<reference evidence="2" key="1">
    <citation type="submission" date="2022-10" db="EMBL/GenBank/DDBJ databases">
        <authorList>
            <person name="Chen Y."/>
            <person name="Dougan E. K."/>
            <person name="Chan C."/>
            <person name="Rhodes N."/>
            <person name="Thang M."/>
        </authorList>
    </citation>
    <scope>NUCLEOTIDE SEQUENCE</scope>
</reference>
<dbReference type="OrthoDB" id="439617at2759"/>
<feature type="compositionally biased region" description="Low complexity" evidence="1">
    <location>
        <begin position="208"/>
        <end position="230"/>
    </location>
</feature>
<name>A0A9P1CX55_9DINO</name>
<dbReference type="EMBL" id="CAMXCT010002613">
    <property type="protein sequence ID" value="CAI3999313.1"/>
    <property type="molecule type" value="Genomic_DNA"/>
</dbReference>
<keyword evidence="4" id="KW-1185">Reference proteome</keyword>
<feature type="region of interest" description="Disordered" evidence="1">
    <location>
        <begin position="208"/>
        <end position="263"/>
    </location>
</feature>
<feature type="compositionally biased region" description="Basic and acidic residues" evidence="1">
    <location>
        <begin position="122"/>
        <end position="138"/>
    </location>
</feature>
<dbReference type="EMBL" id="CAMXCT020002613">
    <property type="protein sequence ID" value="CAL1152688.1"/>
    <property type="molecule type" value="Genomic_DNA"/>
</dbReference>
<protein>
    <submittedName>
        <fullName evidence="2">Uncharacterized protein</fullName>
    </submittedName>
</protein>
<reference evidence="3 4" key="2">
    <citation type="submission" date="2024-05" db="EMBL/GenBank/DDBJ databases">
        <authorList>
            <person name="Chen Y."/>
            <person name="Shah S."/>
            <person name="Dougan E. K."/>
            <person name="Thang M."/>
            <person name="Chan C."/>
        </authorList>
    </citation>
    <scope>NUCLEOTIDE SEQUENCE [LARGE SCALE GENOMIC DNA]</scope>
</reference>
<organism evidence="2">
    <name type="scientific">Cladocopium goreaui</name>
    <dbReference type="NCBI Taxonomy" id="2562237"/>
    <lineage>
        <taxon>Eukaryota</taxon>
        <taxon>Sar</taxon>
        <taxon>Alveolata</taxon>
        <taxon>Dinophyceae</taxon>
        <taxon>Suessiales</taxon>
        <taxon>Symbiodiniaceae</taxon>
        <taxon>Cladocopium</taxon>
    </lineage>
</organism>